<sequence length="167" mass="19259">MNSNSKVGKKNQIMKVFRISLLVFAFFALSCKEVVVPFDSNHEKMVESLFSNNQSILEVYLQENPKPDWKDFSNSVLALVTSNHPKLKSWGEAIQSQIPNKETDLDSSYEKISKIQEILIQIKAEVPNQSKYNRFYCPMVDKSWLMTGKEVKNPYAPEMRDCGELMQ</sequence>
<evidence type="ECO:0000313" key="1">
    <source>
        <dbReference type="EMBL" id="TGL51638.1"/>
    </source>
</evidence>
<reference evidence="1" key="1">
    <citation type="journal article" date="2019" name="PLoS Negl. Trop. Dis.">
        <title>Revisiting the worldwide diversity of Leptospira species in the environment.</title>
        <authorList>
            <person name="Vincent A.T."/>
            <person name="Schiettekatte O."/>
            <person name="Bourhy P."/>
            <person name="Veyrier F.J."/>
            <person name="Picardeau M."/>
        </authorList>
    </citation>
    <scope>NUCLEOTIDE SEQUENCE [LARGE SCALE GENOMIC DNA]</scope>
    <source>
        <strain evidence="1">201702454</strain>
    </source>
</reference>
<organism evidence="1 2">
    <name type="scientific">Leptospira kemamanensis</name>
    <dbReference type="NCBI Taxonomy" id="2484942"/>
    <lineage>
        <taxon>Bacteria</taxon>
        <taxon>Pseudomonadati</taxon>
        <taxon>Spirochaetota</taxon>
        <taxon>Spirochaetia</taxon>
        <taxon>Leptospirales</taxon>
        <taxon>Leptospiraceae</taxon>
        <taxon>Leptospira</taxon>
    </lineage>
</organism>
<proteinExistence type="predicted"/>
<dbReference type="AlphaFoldDB" id="A0A4R9JNS0"/>
<gene>
    <name evidence="1" type="ORF">EHQ59_12180</name>
</gene>
<evidence type="ECO:0000313" key="2">
    <source>
        <dbReference type="Proteomes" id="UP000297609"/>
    </source>
</evidence>
<dbReference type="OrthoDB" id="5294039at2"/>
<comment type="caution">
    <text evidence="1">The sequence shown here is derived from an EMBL/GenBank/DDBJ whole genome shotgun (WGS) entry which is preliminary data.</text>
</comment>
<dbReference type="PROSITE" id="PS51257">
    <property type="entry name" value="PROKAR_LIPOPROTEIN"/>
    <property type="match status" value="1"/>
</dbReference>
<keyword evidence="2" id="KW-1185">Reference proteome</keyword>
<accession>A0A4R9JNS0</accession>
<protein>
    <submittedName>
        <fullName evidence="1">DUF3347 domain-containing protein</fullName>
    </submittedName>
</protein>
<name>A0A4R9JNS0_9LEPT</name>
<dbReference type="EMBL" id="RQGG01000032">
    <property type="protein sequence ID" value="TGL51638.1"/>
    <property type="molecule type" value="Genomic_DNA"/>
</dbReference>
<dbReference type="Proteomes" id="UP000297609">
    <property type="component" value="Unassembled WGS sequence"/>
</dbReference>